<dbReference type="PANTHER" id="PTHR14097">
    <property type="entry name" value="OXIDOREDUCTASE HTATIP2"/>
    <property type="match status" value="1"/>
</dbReference>
<reference evidence="1 2" key="1">
    <citation type="submission" date="2015-05" db="EMBL/GenBank/DDBJ databases">
        <title>Distinctive expansion of gene families associated with plant cell wall degradation and secondary metabolism in the genomes of grapevine trunk pathogens.</title>
        <authorList>
            <person name="Lawrence D.P."/>
            <person name="Travadon R."/>
            <person name="Rolshausen P.E."/>
            <person name="Baumgartner K."/>
        </authorList>
    </citation>
    <scope>NUCLEOTIDE SEQUENCE [LARGE SCALE GENOMIC DNA]</scope>
    <source>
        <strain evidence="1">DA912</strain>
    </source>
</reference>
<dbReference type="AlphaFoldDB" id="A0A0G2FBC5"/>
<organism evidence="1 2">
    <name type="scientific">Diaporthe ampelina</name>
    <dbReference type="NCBI Taxonomy" id="1214573"/>
    <lineage>
        <taxon>Eukaryota</taxon>
        <taxon>Fungi</taxon>
        <taxon>Dikarya</taxon>
        <taxon>Ascomycota</taxon>
        <taxon>Pezizomycotina</taxon>
        <taxon>Sordariomycetes</taxon>
        <taxon>Sordariomycetidae</taxon>
        <taxon>Diaporthales</taxon>
        <taxon>Diaporthaceae</taxon>
        <taxon>Diaporthe</taxon>
    </lineage>
</organism>
<keyword evidence="2" id="KW-1185">Reference proteome</keyword>
<protein>
    <submittedName>
        <fullName evidence="1">Putative nucleoside-diphosphate-sugar epimerase</fullName>
    </submittedName>
</protein>
<dbReference type="InterPro" id="IPR036291">
    <property type="entry name" value="NAD(P)-bd_dom_sf"/>
</dbReference>
<evidence type="ECO:0000313" key="1">
    <source>
        <dbReference type="EMBL" id="KKY31932.1"/>
    </source>
</evidence>
<sequence>MKLVIGGSSGFVGAELVRQALSNPAITSVVGLSRRETPAPSSAAGAAKLKSVVCDDFENYSASIKKELEDVDAFIWTIAVTPSKLKSLPWEETVRISKDYAITAVQTLAGLPRMQSQPLRFIYMSGHFAPRKRTEQVKVLGDHGMMEYGYMRGEAESRILAFADESKGLVQSCVTKSGFINAPGKVVPNVPGLPLVELQDIAAAMLDQVVNGFEKDTLSNEDLVRIGKKALGEQQST</sequence>
<accession>A0A0G2FBC5</accession>
<comment type="caution">
    <text evidence="1">The sequence shown here is derived from an EMBL/GenBank/DDBJ whole genome shotgun (WGS) entry which is preliminary data.</text>
</comment>
<dbReference type="Gene3D" id="3.40.50.720">
    <property type="entry name" value="NAD(P)-binding Rossmann-like Domain"/>
    <property type="match status" value="1"/>
</dbReference>
<dbReference type="Proteomes" id="UP000034680">
    <property type="component" value="Unassembled WGS sequence"/>
</dbReference>
<dbReference type="STRING" id="1214573.A0A0G2FBC5"/>
<gene>
    <name evidence="1" type="ORF">UCDDA912_g08127</name>
</gene>
<dbReference type="PANTHER" id="PTHR14097:SF8">
    <property type="entry name" value="NAD(P)-BINDING DOMAIN-CONTAINING PROTEIN"/>
    <property type="match status" value="1"/>
</dbReference>
<evidence type="ECO:0000313" key="2">
    <source>
        <dbReference type="Proteomes" id="UP000034680"/>
    </source>
</evidence>
<reference evidence="1 2" key="2">
    <citation type="submission" date="2015-05" db="EMBL/GenBank/DDBJ databases">
        <authorList>
            <person name="Morales-Cruz A."/>
            <person name="Amrine K.C."/>
            <person name="Cantu D."/>
        </authorList>
    </citation>
    <scope>NUCLEOTIDE SEQUENCE [LARGE SCALE GENOMIC DNA]</scope>
    <source>
        <strain evidence="1">DA912</strain>
    </source>
</reference>
<proteinExistence type="predicted"/>
<dbReference type="EMBL" id="LCUC01000352">
    <property type="protein sequence ID" value="KKY31932.1"/>
    <property type="molecule type" value="Genomic_DNA"/>
</dbReference>
<name>A0A0G2FBC5_9PEZI</name>
<dbReference type="OrthoDB" id="3535423at2759"/>
<dbReference type="SUPFAM" id="SSF51735">
    <property type="entry name" value="NAD(P)-binding Rossmann-fold domains"/>
    <property type="match status" value="1"/>
</dbReference>